<accession>A0A2S9H2Y6</accession>
<evidence type="ECO:0000313" key="1">
    <source>
        <dbReference type="EMBL" id="PRC94226.1"/>
    </source>
</evidence>
<dbReference type="EMBL" id="PUGF01000003">
    <property type="protein sequence ID" value="PRC94226.1"/>
    <property type="molecule type" value="Genomic_DNA"/>
</dbReference>
<name>A0A2S9H2Y6_9BURK</name>
<keyword evidence="2" id="KW-1185">Reference proteome</keyword>
<reference evidence="1 2" key="1">
    <citation type="submission" date="2018-02" db="EMBL/GenBank/DDBJ databases">
        <title>Solimicrobium silvestre gen. nov., sp. nov., isolated from alpine forest soil.</title>
        <authorList>
            <person name="Margesin R."/>
            <person name="Albuquerque L."/>
            <person name="Zhang D.-C."/>
            <person name="Froufe H.J.C."/>
            <person name="Severino R."/>
            <person name="Roxo I."/>
            <person name="Egas C."/>
            <person name="Da Costa M.S."/>
        </authorList>
    </citation>
    <scope>NUCLEOTIDE SEQUENCE [LARGE SCALE GENOMIC DNA]</scope>
    <source>
        <strain evidence="1 2">S20-91</strain>
    </source>
</reference>
<dbReference type="Proteomes" id="UP000237839">
    <property type="component" value="Unassembled WGS sequence"/>
</dbReference>
<organism evidence="1 2">
    <name type="scientific">Solimicrobium silvestre</name>
    <dbReference type="NCBI Taxonomy" id="2099400"/>
    <lineage>
        <taxon>Bacteria</taxon>
        <taxon>Pseudomonadati</taxon>
        <taxon>Pseudomonadota</taxon>
        <taxon>Betaproteobacteria</taxon>
        <taxon>Burkholderiales</taxon>
        <taxon>Oxalobacteraceae</taxon>
        <taxon>Solimicrobium</taxon>
    </lineage>
</organism>
<evidence type="ECO:0000313" key="2">
    <source>
        <dbReference type="Proteomes" id="UP000237839"/>
    </source>
</evidence>
<comment type="caution">
    <text evidence="1">The sequence shown here is derived from an EMBL/GenBank/DDBJ whole genome shotgun (WGS) entry which is preliminary data.</text>
</comment>
<proteinExistence type="predicted"/>
<gene>
    <name evidence="1" type="ORF">S2091_0847</name>
</gene>
<sequence>MLLHYHPKTIKISNKFSRVVLPVVGVYWVSGEGYCRTAI</sequence>
<dbReference type="AlphaFoldDB" id="A0A2S9H2Y6"/>
<protein>
    <submittedName>
        <fullName evidence="1">Uncharacterized protein</fullName>
    </submittedName>
</protein>